<name>A0ABV4UUL0_9BACL</name>
<dbReference type="RefSeq" id="WP_373948008.1">
    <property type="nucleotide sequence ID" value="NZ_JBHDLN010000001.1"/>
</dbReference>
<dbReference type="EMBL" id="JBHDLN010000001">
    <property type="protein sequence ID" value="MFB0840764.1"/>
    <property type="molecule type" value="Genomic_DNA"/>
</dbReference>
<comment type="caution">
    <text evidence="1">The sequence shown here is derived from an EMBL/GenBank/DDBJ whole genome shotgun (WGS) entry which is preliminary data.</text>
</comment>
<accession>A0ABV4UUL0</accession>
<sequence length="97" mass="10928">MSDPIPEHLERTCTMLNKAFPAGIGKEEYYPLLALLYEHLTDRNLAEVIVIVTGKDSAAAHNDVHRSVTTNRPGQESLDLVIEKLMPHGYEAWLNEE</sequence>
<organism evidence="1 2">
    <name type="scientific">Paenibacillus oleatilyticus</name>
    <dbReference type="NCBI Taxonomy" id="2594886"/>
    <lineage>
        <taxon>Bacteria</taxon>
        <taxon>Bacillati</taxon>
        <taxon>Bacillota</taxon>
        <taxon>Bacilli</taxon>
        <taxon>Bacillales</taxon>
        <taxon>Paenibacillaceae</taxon>
        <taxon>Paenibacillus</taxon>
    </lineage>
</organism>
<protein>
    <submittedName>
        <fullName evidence="1">DUF3349 domain-containing protein</fullName>
    </submittedName>
</protein>
<gene>
    <name evidence="1" type="ORF">ACEU3E_01130</name>
</gene>
<reference evidence="1 2" key="1">
    <citation type="submission" date="2024-09" db="EMBL/GenBank/DDBJ databases">
        <authorList>
            <person name="Makale K.P.P."/>
            <person name="Makhzoum A."/>
            <person name="Rantong G."/>
            <person name="Rahube T.O."/>
        </authorList>
    </citation>
    <scope>NUCLEOTIDE SEQUENCE [LARGE SCALE GENOMIC DNA]</scope>
    <source>
        <strain evidence="1 2">KM_D13</strain>
    </source>
</reference>
<evidence type="ECO:0000313" key="2">
    <source>
        <dbReference type="Proteomes" id="UP001575622"/>
    </source>
</evidence>
<dbReference type="Proteomes" id="UP001575622">
    <property type="component" value="Unassembled WGS sequence"/>
</dbReference>
<dbReference type="Gene3D" id="1.10.150.430">
    <property type="entry name" value="DUF3349, helical bundle"/>
    <property type="match status" value="1"/>
</dbReference>
<proteinExistence type="predicted"/>
<evidence type="ECO:0000313" key="1">
    <source>
        <dbReference type="EMBL" id="MFB0840764.1"/>
    </source>
</evidence>
<keyword evidence="2" id="KW-1185">Reference proteome</keyword>
<dbReference type="InterPro" id="IPR044918">
    <property type="entry name" value="DUF3349_helical"/>
</dbReference>
<dbReference type="InterPro" id="IPR021784">
    <property type="entry name" value="DUF3349"/>
</dbReference>
<dbReference type="Pfam" id="PF11829">
    <property type="entry name" value="DUF3349"/>
    <property type="match status" value="1"/>
</dbReference>